<dbReference type="EMBL" id="LUUI01000103">
    <property type="protein sequence ID" value="OAI15308.1"/>
    <property type="molecule type" value="Genomic_DNA"/>
</dbReference>
<sequence>TASYRAIEQGMGIFEDKLKYMRWERQVRLMQRAEQLLTEAGLTHPTRPIPLKLAVPLLEAASLEDDDSLQDLWVRLLVNAANVQSRTTLQRAYISILEQLTPLEASILLNIYSLPYEQTRHDGVKVGLLPAEVVVGKDDGKGDSLPEPSKEVKLALANLARLGCIIIQKSWGGGELFQSVNPTLLGKSFVEACTLQTG</sequence>
<protein>
    <recommendedName>
        <fullName evidence="3">DUF4393 domain-containing protein</fullName>
    </recommendedName>
</protein>
<gene>
    <name evidence="1" type="ORF">A1359_09600</name>
</gene>
<evidence type="ECO:0000313" key="2">
    <source>
        <dbReference type="Proteomes" id="UP000078476"/>
    </source>
</evidence>
<accession>A0A177NB79</accession>
<dbReference type="Pfam" id="PF14337">
    <property type="entry name" value="Abi_alpha"/>
    <property type="match status" value="1"/>
</dbReference>
<proteinExistence type="predicted"/>
<dbReference type="RefSeq" id="WP_066982479.1">
    <property type="nucleotide sequence ID" value="NZ_LUUI01000103.1"/>
</dbReference>
<comment type="caution">
    <text evidence="1">The sequence shown here is derived from an EMBL/GenBank/DDBJ whole genome shotgun (WGS) entry which is preliminary data.</text>
</comment>
<name>A0A177NB79_9GAMM</name>
<feature type="non-terminal residue" evidence="1">
    <location>
        <position position="1"/>
    </location>
</feature>
<dbReference type="InterPro" id="IPR025506">
    <property type="entry name" value="Abi_alpha"/>
</dbReference>
<dbReference type="AlphaFoldDB" id="A0A177NB79"/>
<reference evidence="1 2" key="1">
    <citation type="submission" date="2016-03" db="EMBL/GenBank/DDBJ databases">
        <authorList>
            <person name="Ploux O."/>
        </authorList>
    </citation>
    <scope>NUCLEOTIDE SEQUENCE [LARGE SCALE GENOMIC DNA]</scope>
    <source>
        <strain evidence="1 2">R-45370</strain>
    </source>
</reference>
<evidence type="ECO:0008006" key="3">
    <source>
        <dbReference type="Google" id="ProtNLM"/>
    </source>
</evidence>
<evidence type="ECO:0000313" key="1">
    <source>
        <dbReference type="EMBL" id="OAI15308.1"/>
    </source>
</evidence>
<keyword evidence="2" id="KW-1185">Reference proteome</keyword>
<organism evidence="1 2">
    <name type="scientific">Methylomonas lenta</name>
    <dbReference type="NCBI Taxonomy" id="980561"/>
    <lineage>
        <taxon>Bacteria</taxon>
        <taxon>Pseudomonadati</taxon>
        <taxon>Pseudomonadota</taxon>
        <taxon>Gammaproteobacteria</taxon>
        <taxon>Methylococcales</taxon>
        <taxon>Methylococcaceae</taxon>
        <taxon>Methylomonas</taxon>
    </lineage>
</organism>
<dbReference type="Proteomes" id="UP000078476">
    <property type="component" value="Unassembled WGS sequence"/>
</dbReference>